<name>A0A1F5GRP1_9BACT</name>
<sequence>MAISNFSRRTQQSLSADKLLFFIFLFVVLSVLAQASLLLTTTGKLPPQVPIFYSRPWGNPMLAPPVALWILPLVCVFAFLLNFSLGTFLLNKYKFLEKTLLITSFIIALMTLYDLVKIISLLI</sequence>
<evidence type="ECO:0000313" key="3">
    <source>
        <dbReference type="Proteomes" id="UP000178336"/>
    </source>
</evidence>
<reference evidence="2 3" key="1">
    <citation type="journal article" date="2016" name="Nat. Commun.">
        <title>Thousands of microbial genomes shed light on interconnected biogeochemical processes in an aquifer system.</title>
        <authorList>
            <person name="Anantharaman K."/>
            <person name="Brown C.T."/>
            <person name="Hug L.A."/>
            <person name="Sharon I."/>
            <person name="Castelle C.J."/>
            <person name="Probst A.J."/>
            <person name="Thomas B.C."/>
            <person name="Singh A."/>
            <person name="Wilkins M.J."/>
            <person name="Karaoz U."/>
            <person name="Brodie E.L."/>
            <person name="Williams K.H."/>
            <person name="Hubbard S.S."/>
            <person name="Banfield J.F."/>
        </authorList>
    </citation>
    <scope>NUCLEOTIDE SEQUENCE [LARGE SCALE GENOMIC DNA]</scope>
</reference>
<dbReference type="Proteomes" id="UP000178336">
    <property type="component" value="Unassembled WGS sequence"/>
</dbReference>
<keyword evidence="1" id="KW-0812">Transmembrane</keyword>
<proteinExistence type="predicted"/>
<organism evidence="2 3">
    <name type="scientific">Candidatus Curtissbacteria bacterium RIFCSPLOWO2_01_FULL_37_9</name>
    <dbReference type="NCBI Taxonomy" id="1797724"/>
    <lineage>
        <taxon>Bacteria</taxon>
        <taxon>Candidatus Curtissiibacteriota</taxon>
    </lineage>
</organism>
<dbReference type="AlphaFoldDB" id="A0A1F5GRP1"/>
<comment type="caution">
    <text evidence="2">The sequence shown here is derived from an EMBL/GenBank/DDBJ whole genome shotgun (WGS) entry which is preliminary data.</text>
</comment>
<evidence type="ECO:0000256" key="1">
    <source>
        <dbReference type="SAM" id="Phobius"/>
    </source>
</evidence>
<gene>
    <name evidence="2" type="ORF">A3A48_00335</name>
</gene>
<keyword evidence="1" id="KW-1133">Transmembrane helix</keyword>
<accession>A0A1F5GRP1</accession>
<feature type="transmembrane region" description="Helical" evidence="1">
    <location>
        <begin position="66"/>
        <end position="88"/>
    </location>
</feature>
<keyword evidence="1" id="KW-0472">Membrane</keyword>
<evidence type="ECO:0000313" key="2">
    <source>
        <dbReference type="EMBL" id="OGD94499.1"/>
    </source>
</evidence>
<feature type="transmembrane region" description="Helical" evidence="1">
    <location>
        <begin position="20"/>
        <end position="39"/>
    </location>
</feature>
<feature type="transmembrane region" description="Helical" evidence="1">
    <location>
        <begin position="100"/>
        <end position="122"/>
    </location>
</feature>
<dbReference type="STRING" id="1797724.A3A48_00335"/>
<dbReference type="EMBL" id="MFBN01000046">
    <property type="protein sequence ID" value="OGD94499.1"/>
    <property type="molecule type" value="Genomic_DNA"/>
</dbReference>
<protein>
    <submittedName>
        <fullName evidence="2">Uncharacterized protein</fullName>
    </submittedName>
</protein>